<name>A0A561R3E4_9HYPH</name>
<gene>
    <name evidence="2" type="ORF">FHW37_102789</name>
</gene>
<dbReference type="AlphaFoldDB" id="A0A561R3E4"/>
<dbReference type="EMBL" id="VIWP01000002">
    <property type="protein sequence ID" value="TWF57148.1"/>
    <property type="molecule type" value="Genomic_DNA"/>
</dbReference>
<protein>
    <submittedName>
        <fullName evidence="2">Uncharacterized protein</fullName>
    </submittedName>
</protein>
<comment type="caution">
    <text evidence="2">The sequence shown here is derived from an EMBL/GenBank/DDBJ whole genome shotgun (WGS) entry which is preliminary data.</text>
</comment>
<evidence type="ECO:0000313" key="3">
    <source>
        <dbReference type="Proteomes" id="UP000320653"/>
    </source>
</evidence>
<evidence type="ECO:0000256" key="1">
    <source>
        <dbReference type="SAM" id="SignalP"/>
    </source>
</evidence>
<sequence>MLLSNSTCRRLLVAAFFAGSASIGHAAGGSLGPISDFMTMDVCTQPDGSIAPGKIPGTPDCKARRDIRPGERPPYVVGNFPAPKSGCGQGPVTKINVPVQKGKNTRIVSSTIRSACGEPVAADDDDADRNGASIQWYDGGYGFIMGSYSPVALSSFESDLCAQNPESSQRFFRGWVIAPSIVPALGTAGYGVFPSKLNTGDPAKLATGCAQRYNRGLTTWFTTKFQYKSNLNLVSIVSSHYSRSSKSGETPGEAMQVEQTYWTREFGLSRWEKWAREDWVHPRSGQAAPALAARIAAAGRCSRPALDGVSYNDKLQVSATSGDPKAYARTVRDRETGQDHTWYMTLCEDYTNAAVPSTSTDYLKFVNGLADDLYWK</sequence>
<evidence type="ECO:0000313" key="2">
    <source>
        <dbReference type="EMBL" id="TWF57148.1"/>
    </source>
</evidence>
<keyword evidence="1" id="KW-0732">Signal</keyword>
<organism evidence="2 3">
    <name type="scientific">Neorhizobium alkalisoli</name>
    <dbReference type="NCBI Taxonomy" id="528178"/>
    <lineage>
        <taxon>Bacteria</taxon>
        <taxon>Pseudomonadati</taxon>
        <taxon>Pseudomonadota</taxon>
        <taxon>Alphaproteobacteria</taxon>
        <taxon>Hyphomicrobiales</taxon>
        <taxon>Rhizobiaceae</taxon>
        <taxon>Rhizobium/Agrobacterium group</taxon>
        <taxon>Neorhizobium</taxon>
    </lineage>
</organism>
<feature type="signal peptide" evidence="1">
    <location>
        <begin position="1"/>
        <end position="26"/>
    </location>
</feature>
<reference evidence="2 3" key="1">
    <citation type="submission" date="2019-06" db="EMBL/GenBank/DDBJ databases">
        <title>Sorghum-associated microbial communities from plants grown in Nebraska, USA.</title>
        <authorList>
            <person name="Schachtman D."/>
        </authorList>
    </citation>
    <scope>NUCLEOTIDE SEQUENCE [LARGE SCALE GENOMIC DNA]</scope>
    <source>
        <strain evidence="2 3">1225</strain>
    </source>
</reference>
<accession>A0A561R3E4</accession>
<feature type="chain" id="PRO_5022056477" evidence="1">
    <location>
        <begin position="27"/>
        <end position="376"/>
    </location>
</feature>
<dbReference type="Proteomes" id="UP000320653">
    <property type="component" value="Unassembled WGS sequence"/>
</dbReference>
<keyword evidence="3" id="KW-1185">Reference proteome</keyword>
<proteinExistence type="predicted"/>